<gene>
    <name evidence="1" type="ORF">SMAX5B_000141</name>
</gene>
<dbReference type="AlphaFoldDB" id="A0A2U9CUM2"/>
<reference evidence="1 2" key="1">
    <citation type="submission" date="2017-12" db="EMBL/GenBank/DDBJ databases">
        <title>Integrating genomic resources of turbot (Scophthalmus maximus) in depth evaluation of genetic and physical mapping variation across individuals.</title>
        <authorList>
            <person name="Martinez P."/>
        </authorList>
    </citation>
    <scope>NUCLEOTIDE SEQUENCE [LARGE SCALE GENOMIC DNA]</scope>
</reference>
<evidence type="ECO:0000313" key="1">
    <source>
        <dbReference type="EMBL" id="AWP20298.1"/>
    </source>
</evidence>
<dbReference type="Proteomes" id="UP000246464">
    <property type="component" value="Chromosome 20"/>
</dbReference>
<dbReference type="EMBL" id="CP026262">
    <property type="protein sequence ID" value="AWP20298.1"/>
    <property type="molecule type" value="Genomic_DNA"/>
</dbReference>
<organism evidence="1 2">
    <name type="scientific">Scophthalmus maximus</name>
    <name type="common">Turbot</name>
    <name type="synonym">Psetta maxima</name>
    <dbReference type="NCBI Taxonomy" id="52904"/>
    <lineage>
        <taxon>Eukaryota</taxon>
        <taxon>Metazoa</taxon>
        <taxon>Chordata</taxon>
        <taxon>Craniata</taxon>
        <taxon>Vertebrata</taxon>
        <taxon>Euteleostomi</taxon>
        <taxon>Actinopterygii</taxon>
        <taxon>Neopterygii</taxon>
        <taxon>Teleostei</taxon>
        <taxon>Neoteleostei</taxon>
        <taxon>Acanthomorphata</taxon>
        <taxon>Carangaria</taxon>
        <taxon>Pleuronectiformes</taxon>
        <taxon>Pleuronectoidei</taxon>
        <taxon>Scophthalmidae</taxon>
        <taxon>Scophthalmus</taxon>
    </lineage>
</organism>
<name>A0A2U9CUM2_SCOMX</name>
<evidence type="ECO:0000313" key="2">
    <source>
        <dbReference type="Proteomes" id="UP000246464"/>
    </source>
</evidence>
<sequence>MFPLRRYQQMQPDHSVAPLRTKLDTQSKMDVGVCLLWGSLVRPVQGEDMAFSPEVKGLYSLFKAK</sequence>
<keyword evidence="2" id="KW-1185">Reference proteome</keyword>
<protein>
    <submittedName>
        <fullName evidence="1">Uncharacterized protein</fullName>
    </submittedName>
</protein>
<accession>A0A2U9CUM2</accession>
<proteinExistence type="predicted"/>